<proteinExistence type="predicted"/>
<dbReference type="Proteomes" id="UP001148786">
    <property type="component" value="Unassembled WGS sequence"/>
</dbReference>
<organism evidence="1 2">
    <name type="scientific">Agrocybe chaxingu</name>
    <dbReference type="NCBI Taxonomy" id="84603"/>
    <lineage>
        <taxon>Eukaryota</taxon>
        <taxon>Fungi</taxon>
        <taxon>Dikarya</taxon>
        <taxon>Basidiomycota</taxon>
        <taxon>Agaricomycotina</taxon>
        <taxon>Agaricomycetes</taxon>
        <taxon>Agaricomycetidae</taxon>
        <taxon>Agaricales</taxon>
        <taxon>Agaricineae</taxon>
        <taxon>Strophariaceae</taxon>
        <taxon>Agrocybe</taxon>
    </lineage>
</organism>
<dbReference type="EMBL" id="JANKHO010002593">
    <property type="protein sequence ID" value="KAJ3490816.1"/>
    <property type="molecule type" value="Genomic_DNA"/>
</dbReference>
<reference evidence="1" key="1">
    <citation type="submission" date="2022-07" db="EMBL/GenBank/DDBJ databases">
        <title>Genome Sequence of Agrocybe chaxingu.</title>
        <authorList>
            <person name="Buettner E."/>
        </authorList>
    </citation>
    <scope>NUCLEOTIDE SEQUENCE</scope>
    <source>
        <strain evidence="1">MP-N11</strain>
    </source>
</reference>
<dbReference type="AlphaFoldDB" id="A0A9W8JP99"/>
<gene>
    <name evidence="1" type="ORF">NLJ89_g11401</name>
</gene>
<accession>A0A9W8JP99</accession>
<comment type="caution">
    <text evidence="1">The sequence shown here is derived from an EMBL/GenBank/DDBJ whole genome shotgun (WGS) entry which is preliminary data.</text>
</comment>
<protein>
    <submittedName>
        <fullName evidence="1">Uncharacterized protein</fullName>
    </submittedName>
</protein>
<evidence type="ECO:0000313" key="1">
    <source>
        <dbReference type="EMBL" id="KAJ3490816.1"/>
    </source>
</evidence>
<sequence>MRSLLQHIVLAFGKFKAPTVAPKPALLRVKPPSYLSLPVPTIPARYHVRIHGTHEKGYREAELIGSLREAMESQTLQLVLHHKLGYLPGGIEVAAMKCVPQPSVKGGPKRDKEPHYTARLFDATGRGLYLGGLHAYPLGTYRRAAFMSWHEHSPKNRWRKTTFRGLKGIRPLK</sequence>
<keyword evidence="2" id="KW-1185">Reference proteome</keyword>
<dbReference type="OrthoDB" id="3114738at2759"/>
<evidence type="ECO:0000313" key="2">
    <source>
        <dbReference type="Proteomes" id="UP001148786"/>
    </source>
</evidence>
<name>A0A9W8JP99_9AGAR</name>